<evidence type="ECO:0000313" key="1">
    <source>
        <dbReference type="EMBL" id="QJA55040.1"/>
    </source>
</evidence>
<dbReference type="AlphaFoldDB" id="A0A6H2A6H4"/>
<evidence type="ECO:0000313" key="4">
    <source>
        <dbReference type="EMBL" id="QJI00638.1"/>
    </source>
</evidence>
<protein>
    <submittedName>
        <fullName evidence="1">Uncharacterized protein</fullName>
    </submittedName>
</protein>
<dbReference type="EMBL" id="MT144561">
    <property type="protein sequence ID" value="QJA55040.1"/>
    <property type="molecule type" value="Genomic_DNA"/>
</dbReference>
<dbReference type="Pfam" id="PF14236">
    <property type="entry name" value="DruA"/>
    <property type="match status" value="1"/>
</dbReference>
<dbReference type="EMBL" id="MT142521">
    <property type="protein sequence ID" value="QJA83981.1"/>
    <property type="molecule type" value="Genomic_DNA"/>
</dbReference>
<dbReference type="EMBL" id="MT144865">
    <property type="protein sequence ID" value="QJI00638.1"/>
    <property type="molecule type" value="Genomic_DNA"/>
</dbReference>
<accession>A0A6H2A6H4</accession>
<reference evidence="1" key="1">
    <citation type="submission" date="2020-03" db="EMBL/GenBank/DDBJ databases">
        <title>The deep terrestrial virosphere.</title>
        <authorList>
            <person name="Holmfeldt K."/>
            <person name="Nilsson E."/>
            <person name="Simone D."/>
            <person name="Lopez-Fernandez M."/>
            <person name="Wu X."/>
            <person name="de Brujin I."/>
            <person name="Lundin D."/>
            <person name="Andersson A."/>
            <person name="Bertilsson S."/>
            <person name="Dopson M."/>
        </authorList>
    </citation>
    <scope>NUCLEOTIDE SEQUENCE</scope>
    <source>
        <strain evidence="3">MM415A00243</strain>
        <strain evidence="2">MM415B00422</strain>
        <strain evidence="1">TM448A06506</strain>
        <strain evidence="4">TM448B02010</strain>
    </source>
</reference>
<evidence type="ECO:0000313" key="3">
    <source>
        <dbReference type="EMBL" id="QJA83981.1"/>
    </source>
</evidence>
<dbReference type="EMBL" id="MT141535">
    <property type="protein sequence ID" value="QJA65281.1"/>
    <property type="molecule type" value="Genomic_DNA"/>
</dbReference>
<sequence length="276" mass="30821">MSTTPNDPPVSTPLFEIDPSRVVVEQTHIGVIARLQPRMAGVTWRPAPARKLGFLIRHGNDLLGIIALTSPVITLECRDRHLGLPSNPSERGHALINYADMSVCVGAQPISWHWNLGKMLAIVATSLGDFWGHQYHEPLLGITTTSYHGRPSQYDRVMRFLGYTKGHGHVQVDDERFEAMVRWCARRGLPSPNWHVTNARMRFIAAYASASGESVGAVHGAKRGVYYAPVADPSTRPGLIAAWYRRWGLPRYERTRNTEAPYQTGVDYDSAQWGLL</sequence>
<proteinExistence type="predicted"/>
<dbReference type="InterPro" id="IPR025639">
    <property type="entry name" value="DruA"/>
</dbReference>
<evidence type="ECO:0000313" key="2">
    <source>
        <dbReference type="EMBL" id="QJA65281.1"/>
    </source>
</evidence>
<organism evidence="1">
    <name type="scientific">viral metagenome</name>
    <dbReference type="NCBI Taxonomy" id="1070528"/>
    <lineage>
        <taxon>unclassified sequences</taxon>
        <taxon>metagenomes</taxon>
        <taxon>organismal metagenomes</taxon>
    </lineage>
</organism>
<name>A0A6H2A6H4_9ZZZZ</name>
<gene>
    <name evidence="3" type="ORF">MM415A00243_0043</name>
    <name evidence="2" type="ORF">MM415B00422_0043</name>
    <name evidence="1" type="ORF">TM448A06506_0010</name>
    <name evidence="4" type="ORF">TM448B02010_0018</name>
</gene>